<accession>A0A099W761</accession>
<dbReference type="GeneID" id="58717752"/>
<dbReference type="EMBL" id="JNFA01000024">
    <property type="protein sequence ID" value="KGL40278.1"/>
    <property type="molecule type" value="Genomic_DNA"/>
</dbReference>
<keyword evidence="4" id="KW-1185">Reference proteome</keyword>
<dbReference type="SUPFAM" id="SSF53756">
    <property type="entry name" value="UDP-Glycosyltransferase/glycogen phosphorylase"/>
    <property type="match status" value="1"/>
</dbReference>
<protein>
    <submittedName>
        <fullName evidence="3">1,2-diacylglycerol 3-glucosyltransferase</fullName>
    </submittedName>
</protein>
<dbReference type="STRING" id="1552123.EP57_10260"/>
<dbReference type="eggNOG" id="COG0438">
    <property type="taxonomic scope" value="Bacteria"/>
</dbReference>
<proteinExistence type="predicted"/>
<gene>
    <name evidence="3" type="ORF">EP57_10260</name>
</gene>
<dbReference type="RefSeq" id="WP_052167636.1">
    <property type="nucleotide sequence ID" value="NZ_CBCSHQ010000002.1"/>
</dbReference>
<dbReference type="CDD" id="cd03817">
    <property type="entry name" value="GT4_UGDG-like"/>
    <property type="match status" value="1"/>
</dbReference>
<dbReference type="InterPro" id="IPR001296">
    <property type="entry name" value="Glyco_trans_1"/>
</dbReference>
<feature type="domain" description="Glycosyl transferase family 1" evidence="1">
    <location>
        <begin position="197"/>
        <end position="361"/>
    </location>
</feature>
<reference evidence="3 4" key="1">
    <citation type="submission" date="2014-05" db="EMBL/GenBank/DDBJ databases">
        <title>Novel Listeriaceae from food processing environments.</title>
        <authorList>
            <person name="den Bakker H.C."/>
        </authorList>
    </citation>
    <scope>NUCLEOTIDE SEQUENCE [LARGE SCALE GENOMIC DNA]</scope>
    <source>
        <strain evidence="3 4">FSL A5-0281</strain>
    </source>
</reference>
<dbReference type="PANTHER" id="PTHR45947">
    <property type="entry name" value="SULFOQUINOVOSYL TRANSFERASE SQD2"/>
    <property type="match status" value="1"/>
</dbReference>
<dbReference type="InterPro" id="IPR050194">
    <property type="entry name" value="Glycosyltransferase_grp1"/>
</dbReference>
<dbReference type="AlphaFoldDB" id="A0A099W761"/>
<dbReference type="OrthoDB" id="9802525at2"/>
<dbReference type="Proteomes" id="UP000029844">
    <property type="component" value="Unassembled WGS sequence"/>
</dbReference>
<evidence type="ECO:0000313" key="3">
    <source>
        <dbReference type="EMBL" id="KGL40278.1"/>
    </source>
</evidence>
<sequence length="427" mass="48528">MNIGIFTDTFFPQISGVATSIKTMEKELTKRGHNVYIFTTSDPQADLVAEEGKVFRFSSIPFVFFPERRIAIAGTQKVAHLIKRLEIDVIHTHTEFSMGLIGKKMAKKFHLPVLHTYHTMYEDYLHYIGKGKLITQGVVQRLSRAFCESMDTVIVPTEKVQSSLRRYGVTNHIRIIPTGTEFKSFQADRFSKQEVAETKAQLGIAETDKVIVSIGRVAQEKGIDIIVRAFPSVLERVPNAKLLIVGDGPARKDLEELAFTEGVSKSVIFAGEQDWETIGRFYRLGQVFVSASTSETQGMTYIEAMASGIPVIAKADRSNEDLILDRQTGRRFTSDWELPAMVVDLLEQPEVARELVSNAYQHIEKFSAEQFGANIEQLYSETCVNYGWTEERMYGRLDREYPMSNYVLSIPTEVLQKRDKKVRKYHE</sequence>
<dbReference type="GO" id="GO:0016758">
    <property type="term" value="F:hexosyltransferase activity"/>
    <property type="evidence" value="ECO:0007669"/>
    <property type="project" value="TreeGrafter"/>
</dbReference>
<keyword evidence="3" id="KW-0808">Transferase</keyword>
<dbReference type="Pfam" id="PF13439">
    <property type="entry name" value="Glyco_transf_4"/>
    <property type="match status" value="1"/>
</dbReference>
<dbReference type="Gene3D" id="3.40.50.2000">
    <property type="entry name" value="Glycogen Phosphorylase B"/>
    <property type="match status" value="2"/>
</dbReference>
<organism evidence="3 4">
    <name type="scientific">Listeria booriae</name>
    <dbReference type="NCBI Taxonomy" id="1552123"/>
    <lineage>
        <taxon>Bacteria</taxon>
        <taxon>Bacillati</taxon>
        <taxon>Bacillota</taxon>
        <taxon>Bacilli</taxon>
        <taxon>Bacillales</taxon>
        <taxon>Listeriaceae</taxon>
        <taxon>Listeria</taxon>
    </lineage>
</organism>
<dbReference type="PANTHER" id="PTHR45947:SF3">
    <property type="entry name" value="SULFOQUINOVOSYL TRANSFERASE SQD2"/>
    <property type="match status" value="1"/>
</dbReference>
<dbReference type="FunFam" id="3.40.50.2000:FF:000136">
    <property type="entry name" value="Glycosyl transferase, group 1"/>
    <property type="match status" value="1"/>
</dbReference>
<evidence type="ECO:0000313" key="4">
    <source>
        <dbReference type="Proteomes" id="UP000029844"/>
    </source>
</evidence>
<evidence type="ECO:0000259" key="2">
    <source>
        <dbReference type="Pfam" id="PF13439"/>
    </source>
</evidence>
<dbReference type="Pfam" id="PF00534">
    <property type="entry name" value="Glycos_transf_1"/>
    <property type="match status" value="1"/>
</dbReference>
<feature type="domain" description="Glycosyltransferase subfamily 4-like N-terminal" evidence="2">
    <location>
        <begin position="14"/>
        <end position="180"/>
    </location>
</feature>
<name>A0A099W761_9LIST</name>
<evidence type="ECO:0000259" key="1">
    <source>
        <dbReference type="Pfam" id="PF00534"/>
    </source>
</evidence>
<dbReference type="InterPro" id="IPR028098">
    <property type="entry name" value="Glyco_trans_4-like_N"/>
</dbReference>
<comment type="caution">
    <text evidence="3">The sequence shown here is derived from an EMBL/GenBank/DDBJ whole genome shotgun (WGS) entry which is preliminary data.</text>
</comment>